<dbReference type="GO" id="GO:0042803">
    <property type="term" value="F:protein homodimerization activity"/>
    <property type="evidence" value="ECO:0007669"/>
    <property type="project" value="TreeGrafter"/>
</dbReference>
<evidence type="ECO:0000313" key="4">
    <source>
        <dbReference type="EMBL" id="KAF6059954.1"/>
    </source>
</evidence>
<dbReference type="InterPro" id="IPR014041">
    <property type="entry name" value="ESCRT-II_cplx_Vps25-sub_N"/>
</dbReference>
<proteinExistence type="inferred from homology"/>
<dbReference type="GO" id="GO:0005198">
    <property type="term" value="F:structural molecule activity"/>
    <property type="evidence" value="ECO:0007669"/>
    <property type="project" value="TreeGrafter"/>
</dbReference>
<comment type="caution">
    <text evidence="4">The sequence shown here is derived from an EMBL/GenBank/DDBJ whole genome shotgun (WGS) entry which is preliminary data.</text>
</comment>
<dbReference type="FunFam" id="1.10.10.570:FF:000011">
    <property type="entry name" value="ESCRT-II subunit protein"/>
    <property type="match status" value="1"/>
</dbReference>
<dbReference type="EMBL" id="JABWAD010000069">
    <property type="protein sequence ID" value="KAF6059954.1"/>
    <property type="molecule type" value="Genomic_DNA"/>
</dbReference>
<comment type="similarity">
    <text evidence="1">Belongs to the VPS25 family.</text>
</comment>
<dbReference type="PANTHER" id="PTHR13149">
    <property type="entry name" value="VACUOLAR PROTEIN SORTING-ASSOCIATED PROTEIN VPS25"/>
    <property type="match status" value="1"/>
</dbReference>
<protein>
    <submittedName>
        <fullName evidence="4">ESCRT-II complex subunit family protein</fullName>
    </submittedName>
</protein>
<evidence type="ECO:0000313" key="5">
    <source>
        <dbReference type="Proteomes" id="UP000536275"/>
    </source>
</evidence>
<keyword evidence="3" id="KW-0653">Protein transport</keyword>
<dbReference type="GO" id="GO:0043328">
    <property type="term" value="P:protein transport to vacuole involved in ubiquitin-dependent protein catabolic process via the multivesicular body sorting pathway"/>
    <property type="evidence" value="ECO:0007669"/>
    <property type="project" value="TreeGrafter"/>
</dbReference>
<evidence type="ECO:0000256" key="3">
    <source>
        <dbReference type="ARBA" id="ARBA00022927"/>
    </source>
</evidence>
<dbReference type="InterPro" id="IPR008570">
    <property type="entry name" value="ESCRT-II_cplx_Vps25-sub"/>
</dbReference>
<dbReference type="Gene3D" id="1.10.10.570">
    <property type="entry name" value="Winged helix' DNA-binding domain. Chain C. Domain 1"/>
    <property type="match status" value="1"/>
</dbReference>
<gene>
    <name evidence="4" type="ORF">FOB64_006936</name>
</gene>
<reference evidence="4 5" key="1">
    <citation type="submission" date="2020-03" db="EMBL/GenBank/DDBJ databases">
        <title>FDA dAtabase for Regulatory Grade micrObial Sequences (FDA-ARGOS): Supporting development and validation of Infectious Disease Dx tests.</title>
        <authorList>
            <person name="Campos J."/>
            <person name="Goldberg B."/>
            <person name="Tallon L."/>
            <person name="Sadzewicz L."/>
            <person name="Vavikolanu K."/>
            <person name="Mehta A."/>
            <person name="Aluvathingal J."/>
            <person name="Nadendla S."/>
            <person name="Nandy P."/>
            <person name="Geyer C."/>
            <person name="Yan Y."/>
            <person name="Sichtig H."/>
        </authorList>
    </citation>
    <scope>NUCLEOTIDE SEQUENCE [LARGE SCALE GENOMIC DNA]</scope>
    <source>
        <strain evidence="4 5">FDAARGOS_656</strain>
    </source>
</reference>
<dbReference type="InterPro" id="IPR036388">
    <property type="entry name" value="WH-like_DNA-bd_sf"/>
</dbReference>
<dbReference type="InterPro" id="IPR036390">
    <property type="entry name" value="WH_DNA-bd_sf"/>
</dbReference>
<keyword evidence="2" id="KW-0813">Transport</keyword>
<dbReference type="GO" id="GO:0000814">
    <property type="term" value="C:ESCRT II complex"/>
    <property type="evidence" value="ECO:0007669"/>
    <property type="project" value="InterPro"/>
</dbReference>
<evidence type="ECO:0000256" key="2">
    <source>
        <dbReference type="ARBA" id="ARBA00022448"/>
    </source>
</evidence>
<dbReference type="Pfam" id="PF05871">
    <property type="entry name" value="ESCRT-II"/>
    <property type="match status" value="1"/>
</dbReference>
<dbReference type="AlphaFoldDB" id="A0A8H6EZR6"/>
<accession>A0A8H6EZR6</accession>
<organism evidence="4 5">
    <name type="scientific">Candida albicans</name>
    <name type="common">Yeast</name>
    <dbReference type="NCBI Taxonomy" id="5476"/>
    <lineage>
        <taxon>Eukaryota</taxon>
        <taxon>Fungi</taxon>
        <taxon>Dikarya</taxon>
        <taxon>Ascomycota</taxon>
        <taxon>Saccharomycotina</taxon>
        <taxon>Pichiomycetes</taxon>
        <taxon>Debaryomycetaceae</taxon>
        <taxon>Candida/Lodderomyces clade</taxon>
        <taxon>Candida</taxon>
    </lineage>
</organism>
<dbReference type="Proteomes" id="UP000536275">
    <property type="component" value="Unassembled WGS sequence"/>
</dbReference>
<dbReference type="PANTHER" id="PTHR13149:SF0">
    <property type="entry name" value="VACUOLAR PROTEIN-SORTING-ASSOCIATED PROTEIN 25"/>
    <property type="match status" value="1"/>
</dbReference>
<sequence length="196" mass="22741">MSDPISQFEFPKIYSFPPFYTQQPNTTVLNQQLDSWVSIILHYCEYYRITSLSIEGIPKHSQLEVPLSSLSSIFINKTINRQVNSDFQKLIVKHLIHNKKAEFINPKKPELGVYIYWRSLVDWGDLLYQYVDDTGQKGTVLTIYELTKSEETTVPQDLHNLDETFLVKIIKDYLIKQGKAQLLIDENNEIGGVKIV</sequence>
<name>A0A8H6EZR6_CANAX</name>
<evidence type="ECO:0000256" key="1">
    <source>
        <dbReference type="ARBA" id="ARBA00009674"/>
    </source>
</evidence>
<dbReference type="SUPFAM" id="SSF46785">
    <property type="entry name" value="Winged helix' DNA-binding domain"/>
    <property type="match status" value="2"/>
</dbReference>
<dbReference type="Gene3D" id="1.10.10.10">
    <property type="entry name" value="Winged helix-like DNA-binding domain superfamily/Winged helix DNA-binding domain"/>
    <property type="match status" value="1"/>
</dbReference>